<comment type="caution">
    <text evidence="1">The sequence shown here is derived from an EMBL/GenBank/DDBJ whole genome shotgun (WGS) entry which is preliminary data.</text>
</comment>
<keyword evidence="2" id="KW-1185">Reference proteome</keyword>
<dbReference type="GO" id="GO:0016829">
    <property type="term" value="F:lyase activity"/>
    <property type="evidence" value="ECO:0007669"/>
    <property type="project" value="UniProtKB-KW"/>
</dbReference>
<protein>
    <submittedName>
        <fullName evidence="1">Isocitrate lyase/phosphoenolpyruvate mutase family protein</fullName>
    </submittedName>
</protein>
<proteinExistence type="predicted"/>
<dbReference type="Gene3D" id="3.20.20.60">
    <property type="entry name" value="Phosphoenolpyruvate-binding domains"/>
    <property type="match status" value="1"/>
</dbReference>
<dbReference type="InterPro" id="IPR039556">
    <property type="entry name" value="ICL/PEPM"/>
</dbReference>
<keyword evidence="1" id="KW-0456">Lyase</keyword>
<dbReference type="Pfam" id="PF13714">
    <property type="entry name" value="PEP_mutase"/>
    <property type="match status" value="1"/>
</dbReference>
<dbReference type="EMBL" id="JAQQFM010000008">
    <property type="protein sequence ID" value="MFL9926354.1"/>
    <property type="molecule type" value="Genomic_DNA"/>
</dbReference>
<dbReference type="InterPro" id="IPR040442">
    <property type="entry name" value="Pyrv_kinase-like_dom_sf"/>
</dbReference>
<dbReference type="CDD" id="cd00377">
    <property type="entry name" value="ICL_PEPM"/>
    <property type="match status" value="1"/>
</dbReference>
<dbReference type="PANTHER" id="PTHR42905:SF3">
    <property type="entry name" value="OXALOACETATE DECARBOXYLASE"/>
    <property type="match status" value="1"/>
</dbReference>
<evidence type="ECO:0000313" key="2">
    <source>
        <dbReference type="Proteomes" id="UP001629246"/>
    </source>
</evidence>
<organism evidence="1 2">
    <name type="scientific">Herbaspirillum lusitanum</name>
    <dbReference type="NCBI Taxonomy" id="213312"/>
    <lineage>
        <taxon>Bacteria</taxon>
        <taxon>Pseudomonadati</taxon>
        <taxon>Pseudomonadota</taxon>
        <taxon>Betaproteobacteria</taxon>
        <taxon>Burkholderiales</taxon>
        <taxon>Oxalobacteraceae</taxon>
        <taxon>Herbaspirillum</taxon>
    </lineage>
</organism>
<evidence type="ECO:0000313" key="1">
    <source>
        <dbReference type="EMBL" id="MFL9926354.1"/>
    </source>
</evidence>
<accession>A0ABW9ADL9</accession>
<dbReference type="InterPro" id="IPR015813">
    <property type="entry name" value="Pyrv/PenolPyrv_kinase-like_dom"/>
</dbReference>
<name>A0ABW9ADL9_9BURK</name>
<sequence length="285" mass="30213">MSGGERLSAAEKRQRYRRILGGELTIKPASVFDPLSALAAEDLGYECGVLGGSIASLAVLGAPDIALLTLSEFVEQVRRICRAGNLPLMVDADHGYGNALNVRRTVEDLEAAGVAALSIEDTVMPDAFGSTAAQLVSPQEAAGKLRAALQARIDPGLAILGRTNARLATGKDLLERQQRYQDTGIDALFVVGVRTLEQLEPLAAAATVPLVLGAPMPGIDAATLASFKVRVCLQGHKAFFKAAQLIYDQLAAARGMPASEVDADVLVKRLSGDAQYEQWSKDFLQ</sequence>
<dbReference type="RefSeq" id="WP_408159559.1">
    <property type="nucleotide sequence ID" value="NZ_JAQQFM010000008.1"/>
</dbReference>
<dbReference type="PANTHER" id="PTHR42905">
    <property type="entry name" value="PHOSPHOENOLPYRUVATE CARBOXYLASE"/>
    <property type="match status" value="1"/>
</dbReference>
<dbReference type="SUPFAM" id="SSF51621">
    <property type="entry name" value="Phosphoenolpyruvate/pyruvate domain"/>
    <property type="match status" value="1"/>
</dbReference>
<gene>
    <name evidence="1" type="ORF">PQR62_18910</name>
</gene>
<reference evidence="1 2" key="1">
    <citation type="journal article" date="2024" name="Chem. Sci.">
        <title>Discovery of megapolipeptins by genome mining of a Burkholderiales bacteria collection.</title>
        <authorList>
            <person name="Paulo B.S."/>
            <person name="Recchia M.J.J."/>
            <person name="Lee S."/>
            <person name="Fergusson C.H."/>
            <person name="Romanowski S.B."/>
            <person name="Hernandez A."/>
            <person name="Krull N."/>
            <person name="Liu D.Y."/>
            <person name="Cavanagh H."/>
            <person name="Bos A."/>
            <person name="Gray C.A."/>
            <person name="Murphy B.T."/>
            <person name="Linington R.G."/>
            <person name="Eustaquio A.S."/>
        </authorList>
    </citation>
    <scope>NUCLEOTIDE SEQUENCE [LARGE SCALE GENOMIC DNA]</scope>
    <source>
        <strain evidence="1 2">RL21-008-BIB-A</strain>
    </source>
</reference>
<dbReference type="Proteomes" id="UP001629246">
    <property type="component" value="Unassembled WGS sequence"/>
</dbReference>